<dbReference type="Proteomes" id="UP001271007">
    <property type="component" value="Unassembled WGS sequence"/>
</dbReference>
<dbReference type="InterPro" id="IPR050300">
    <property type="entry name" value="GDXG_lipolytic_enzyme"/>
</dbReference>
<protein>
    <recommendedName>
        <fullName evidence="2">Alpha/beta hydrolase fold-3 domain-containing protein</fullName>
    </recommendedName>
</protein>
<sequence length="333" mass="36434">MDVLLRIRVQLLRYLLDYNDSIERRQEPQAPEPSFTKTISSPSITRHVQLHFYTTPGFDTGECGAQARHPLVVDFHGGGLTAGLPSMDARWAGSLIATEARPVVVGVNYGLAPENPFPAALQDATAALLWLATDGAAEYGLDVQRVILTGFSGGGTLALAVPIWLASRKDNAAVSPTDAEILPSIDSLLSKLPHPLRGTIAIYPGIDFRLQRKPAKSLLGRFMHSTWDDAFFKRSPVYSPFVSPAAAGDSLLKNGLPEHVALYSVSDDDLSGPCEDFRKRLASLGKRASGDVEPDAAHAWDKMPIRKDTAARWQKRHDWFMRMAHVAENMLLA</sequence>
<dbReference type="Pfam" id="PF07859">
    <property type="entry name" value="Abhydrolase_3"/>
    <property type="match status" value="1"/>
</dbReference>
<reference evidence="3" key="1">
    <citation type="submission" date="2023-04" db="EMBL/GenBank/DDBJ databases">
        <title>Black Yeasts Isolated from many extreme environments.</title>
        <authorList>
            <person name="Coleine C."/>
            <person name="Stajich J.E."/>
            <person name="Selbmann L."/>
        </authorList>
    </citation>
    <scope>NUCLEOTIDE SEQUENCE</scope>
    <source>
        <strain evidence="3">CCFEE 5312</strain>
    </source>
</reference>
<dbReference type="PANTHER" id="PTHR48081">
    <property type="entry name" value="AB HYDROLASE SUPERFAMILY PROTEIN C4A8.06C"/>
    <property type="match status" value="1"/>
</dbReference>
<evidence type="ECO:0000256" key="1">
    <source>
        <dbReference type="ARBA" id="ARBA00022801"/>
    </source>
</evidence>
<dbReference type="InterPro" id="IPR013094">
    <property type="entry name" value="AB_hydrolase_3"/>
</dbReference>
<evidence type="ECO:0000313" key="4">
    <source>
        <dbReference type="Proteomes" id="UP001271007"/>
    </source>
</evidence>
<organism evidence="3 4">
    <name type="scientific">Extremus antarcticus</name>
    <dbReference type="NCBI Taxonomy" id="702011"/>
    <lineage>
        <taxon>Eukaryota</taxon>
        <taxon>Fungi</taxon>
        <taxon>Dikarya</taxon>
        <taxon>Ascomycota</taxon>
        <taxon>Pezizomycotina</taxon>
        <taxon>Dothideomycetes</taxon>
        <taxon>Dothideomycetidae</taxon>
        <taxon>Mycosphaerellales</taxon>
        <taxon>Extremaceae</taxon>
        <taxon>Extremus</taxon>
    </lineage>
</organism>
<accession>A0AAJ0G4G4</accession>
<feature type="domain" description="Alpha/beta hydrolase fold-3" evidence="2">
    <location>
        <begin position="72"/>
        <end position="300"/>
    </location>
</feature>
<dbReference type="EMBL" id="JAWDJX010000111">
    <property type="protein sequence ID" value="KAK3046155.1"/>
    <property type="molecule type" value="Genomic_DNA"/>
</dbReference>
<dbReference type="GO" id="GO:0016787">
    <property type="term" value="F:hydrolase activity"/>
    <property type="evidence" value="ECO:0007669"/>
    <property type="project" value="UniProtKB-KW"/>
</dbReference>
<dbReference type="PANTHER" id="PTHR48081:SF8">
    <property type="entry name" value="ALPHA_BETA HYDROLASE FOLD-3 DOMAIN-CONTAINING PROTEIN-RELATED"/>
    <property type="match status" value="1"/>
</dbReference>
<keyword evidence="1" id="KW-0378">Hydrolase</keyword>
<comment type="caution">
    <text evidence="3">The sequence shown here is derived from an EMBL/GenBank/DDBJ whole genome shotgun (WGS) entry which is preliminary data.</text>
</comment>
<proteinExistence type="predicted"/>
<dbReference type="Gene3D" id="3.40.50.1820">
    <property type="entry name" value="alpha/beta hydrolase"/>
    <property type="match status" value="1"/>
</dbReference>
<dbReference type="InterPro" id="IPR029058">
    <property type="entry name" value="AB_hydrolase_fold"/>
</dbReference>
<dbReference type="AlphaFoldDB" id="A0AAJ0G4G4"/>
<dbReference type="SUPFAM" id="SSF53474">
    <property type="entry name" value="alpha/beta-Hydrolases"/>
    <property type="match status" value="1"/>
</dbReference>
<keyword evidence="4" id="KW-1185">Reference proteome</keyword>
<evidence type="ECO:0000313" key="3">
    <source>
        <dbReference type="EMBL" id="KAK3046155.1"/>
    </source>
</evidence>
<gene>
    <name evidence="3" type="ORF">LTR09_012339</name>
</gene>
<name>A0AAJ0G4G4_9PEZI</name>
<evidence type="ECO:0000259" key="2">
    <source>
        <dbReference type="Pfam" id="PF07859"/>
    </source>
</evidence>